<dbReference type="InterPro" id="IPR007835">
    <property type="entry name" value="MOFRL"/>
</dbReference>
<dbReference type="EMBL" id="KF900713">
    <property type="protein sequence ID" value="AIF04629.1"/>
    <property type="molecule type" value="Genomic_DNA"/>
</dbReference>
<dbReference type="GO" id="GO:0016618">
    <property type="term" value="F:hydroxypyruvate reductase [NAD(P)H] activity"/>
    <property type="evidence" value="ECO:0007669"/>
    <property type="project" value="UniProtKB-EC"/>
</dbReference>
<keyword evidence="2" id="KW-0670">Pyruvate</keyword>
<dbReference type="InterPro" id="IPR037035">
    <property type="entry name" value="GK-like_C_sf"/>
</dbReference>
<dbReference type="AlphaFoldDB" id="A0A075GL52"/>
<gene>
    <name evidence="2" type="primary">ttuD</name>
</gene>
<organism evidence="2">
    <name type="scientific">uncultured marine thaumarchaeote KM3_175_E11</name>
    <dbReference type="NCBI Taxonomy" id="1456055"/>
    <lineage>
        <taxon>Archaea</taxon>
        <taxon>Nitrososphaerota</taxon>
        <taxon>environmental samples</taxon>
    </lineage>
</organism>
<name>A0A075GL52_9ARCH</name>
<proteinExistence type="predicted"/>
<dbReference type="PANTHER" id="PTHR12227">
    <property type="entry name" value="GLYCERATE KINASE"/>
    <property type="match status" value="1"/>
</dbReference>
<evidence type="ECO:0000259" key="1">
    <source>
        <dbReference type="Pfam" id="PF05161"/>
    </source>
</evidence>
<dbReference type="Gene3D" id="3.40.1480.10">
    <property type="entry name" value="MOFRL domain"/>
    <property type="match status" value="1"/>
</dbReference>
<dbReference type="PANTHER" id="PTHR12227:SF0">
    <property type="entry name" value="GLYCERATE KINASE"/>
    <property type="match status" value="1"/>
</dbReference>
<feature type="domain" description="MOFRL" evidence="1">
    <location>
        <begin position="33"/>
        <end position="133"/>
    </location>
</feature>
<keyword evidence="2" id="KW-0560">Oxidoreductase</keyword>
<dbReference type="InterPro" id="IPR039760">
    <property type="entry name" value="MOFRL_protein"/>
</dbReference>
<dbReference type="GO" id="GO:0008887">
    <property type="term" value="F:glycerate kinase activity"/>
    <property type="evidence" value="ECO:0007669"/>
    <property type="project" value="InterPro"/>
</dbReference>
<accession>A0A075GL52</accession>
<dbReference type="SUPFAM" id="SSF82544">
    <property type="entry name" value="GckA/TtuD-like"/>
    <property type="match status" value="1"/>
</dbReference>
<protein>
    <submittedName>
        <fullName evidence="2">Hydroxypyruvate reductase (TtuD)</fullName>
        <ecNumber evidence="2">1.1.1.81</ecNumber>
    </submittedName>
</protein>
<dbReference type="Pfam" id="PF05161">
    <property type="entry name" value="MOFRL"/>
    <property type="match status" value="1"/>
</dbReference>
<evidence type="ECO:0000313" key="2">
    <source>
        <dbReference type="EMBL" id="AIF04629.1"/>
    </source>
</evidence>
<dbReference type="GO" id="GO:0005737">
    <property type="term" value="C:cytoplasm"/>
    <property type="evidence" value="ECO:0007669"/>
    <property type="project" value="TreeGrafter"/>
</dbReference>
<sequence length="140" mass="15301">MGLLPRFIHQSSMMSAYQQKKLVRMISEKNNSCIIFGGEPTVQVKGNGKGGRNQELVLQILKLIHGSEHRVLVSSISTDGIDGNTTCAGALCGNNSSNLQKISSYLENNDSYSFFKKYGGLIKTGSTHTNLMDIGLIIKY</sequence>
<reference evidence="2" key="1">
    <citation type="journal article" date="2014" name="Genome Biol. Evol.">
        <title>Pangenome evidence for extensive interdomain horizontal transfer affecting lineage core and shell genes in uncultured planktonic thaumarchaeota and euryarchaeota.</title>
        <authorList>
            <person name="Deschamps P."/>
            <person name="Zivanovic Y."/>
            <person name="Moreira D."/>
            <person name="Rodriguez-Valera F."/>
            <person name="Lopez-Garcia P."/>
        </authorList>
    </citation>
    <scope>NUCLEOTIDE SEQUENCE</scope>
</reference>
<dbReference type="EC" id="1.1.1.81" evidence="2"/>